<dbReference type="AlphaFoldDB" id="A0A7W6GZI7"/>
<dbReference type="PROSITE" id="PS51257">
    <property type="entry name" value="PROKAR_LIPOPROTEIN"/>
    <property type="match status" value="1"/>
</dbReference>
<comment type="caution">
    <text evidence="1">The sequence shown here is derived from an EMBL/GenBank/DDBJ whole genome shotgun (WGS) entry which is preliminary data.</text>
</comment>
<protein>
    <recommendedName>
        <fullName evidence="3">Lipoprotein</fullName>
    </recommendedName>
</protein>
<organism evidence="1 2">
    <name type="scientific">Sulfitobacter undariae</name>
    <dbReference type="NCBI Taxonomy" id="1563671"/>
    <lineage>
        <taxon>Bacteria</taxon>
        <taxon>Pseudomonadati</taxon>
        <taxon>Pseudomonadota</taxon>
        <taxon>Alphaproteobacteria</taxon>
        <taxon>Rhodobacterales</taxon>
        <taxon>Roseobacteraceae</taxon>
        <taxon>Sulfitobacter</taxon>
    </lineage>
</organism>
<keyword evidence="2" id="KW-1185">Reference proteome</keyword>
<dbReference type="Proteomes" id="UP000530268">
    <property type="component" value="Unassembled WGS sequence"/>
</dbReference>
<dbReference type="EMBL" id="JACIEI010000003">
    <property type="protein sequence ID" value="MBB3993961.1"/>
    <property type="molecule type" value="Genomic_DNA"/>
</dbReference>
<gene>
    <name evidence="1" type="ORF">GGR95_001592</name>
</gene>
<proteinExistence type="predicted"/>
<accession>A0A7W6GZI7</accession>
<evidence type="ECO:0008006" key="3">
    <source>
        <dbReference type="Google" id="ProtNLM"/>
    </source>
</evidence>
<sequence>MRISLSVLLVASLTLGACGVVRESALNPVNWFGRSTSEAIAATEDPATINPLIPTKTGLFSKRRAQNAIYIGKPFDEITNLTVEQVSGGAIIRATGLAARQGIYSVQLTPANEDETPIDGVLTYRLEGVAPAANTAVGGPATREVTAARKVTRQTLNGVRSIRVEGVRNAQVTRR</sequence>
<evidence type="ECO:0000313" key="2">
    <source>
        <dbReference type="Proteomes" id="UP000530268"/>
    </source>
</evidence>
<dbReference type="RefSeq" id="WP_184564511.1">
    <property type="nucleotide sequence ID" value="NZ_JACIEI010000003.1"/>
</dbReference>
<evidence type="ECO:0000313" key="1">
    <source>
        <dbReference type="EMBL" id="MBB3993961.1"/>
    </source>
</evidence>
<name>A0A7W6GZI7_9RHOB</name>
<reference evidence="1 2" key="1">
    <citation type="submission" date="2020-08" db="EMBL/GenBank/DDBJ databases">
        <title>Genomic Encyclopedia of Type Strains, Phase IV (KMG-IV): sequencing the most valuable type-strain genomes for metagenomic binning, comparative biology and taxonomic classification.</title>
        <authorList>
            <person name="Goeker M."/>
        </authorList>
    </citation>
    <scope>NUCLEOTIDE SEQUENCE [LARGE SCALE GENOMIC DNA]</scope>
    <source>
        <strain evidence="1 2">DSM 102234</strain>
    </source>
</reference>